<evidence type="ECO:0000313" key="2">
    <source>
        <dbReference type="Proteomes" id="UP000800093"/>
    </source>
</evidence>
<dbReference type="Proteomes" id="UP000800093">
    <property type="component" value="Unassembled WGS sequence"/>
</dbReference>
<keyword evidence="2" id="KW-1185">Reference proteome</keyword>
<proteinExistence type="predicted"/>
<sequence>MPETIGITTLFYIRLILAPSHVNLTFLPVESNTEALDSINRYCQDLENDFVEGLIHGEKASIYRVISKERLSANQIYPDIRFSAPAILSFTYMQKKPWVKPNASRP</sequence>
<evidence type="ECO:0000313" key="1">
    <source>
        <dbReference type="EMBL" id="KAF2266183.1"/>
    </source>
</evidence>
<accession>A0A9P4KCM3</accession>
<comment type="caution">
    <text evidence="1">The sequence shown here is derived from an EMBL/GenBank/DDBJ whole genome shotgun (WGS) entry which is preliminary data.</text>
</comment>
<name>A0A9P4KCM3_9PLEO</name>
<organism evidence="1 2">
    <name type="scientific">Lojkania enalia</name>
    <dbReference type="NCBI Taxonomy" id="147567"/>
    <lineage>
        <taxon>Eukaryota</taxon>
        <taxon>Fungi</taxon>
        <taxon>Dikarya</taxon>
        <taxon>Ascomycota</taxon>
        <taxon>Pezizomycotina</taxon>
        <taxon>Dothideomycetes</taxon>
        <taxon>Pleosporomycetidae</taxon>
        <taxon>Pleosporales</taxon>
        <taxon>Pleosporales incertae sedis</taxon>
        <taxon>Lojkania</taxon>
    </lineage>
</organism>
<gene>
    <name evidence="1" type="ORF">CC78DRAFT_578510</name>
</gene>
<protein>
    <submittedName>
        <fullName evidence="1">Uncharacterized protein</fullName>
    </submittedName>
</protein>
<dbReference type="AlphaFoldDB" id="A0A9P4KCM3"/>
<reference evidence="2" key="1">
    <citation type="journal article" date="2020" name="Stud. Mycol.">
        <title>101 Dothideomycetes genomes: A test case for predicting lifestyles and emergence of pathogens.</title>
        <authorList>
            <person name="Haridas S."/>
            <person name="Albert R."/>
            <person name="Binder M."/>
            <person name="Bloem J."/>
            <person name="LaButti K."/>
            <person name="Salamov A."/>
            <person name="Andreopoulos B."/>
            <person name="Baker S."/>
            <person name="Barry K."/>
            <person name="Bills G."/>
            <person name="Bluhm B."/>
            <person name="Cannon C."/>
            <person name="Castanera R."/>
            <person name="Culley D."/>
            <person name="Daum C."/>
            <person name="Ezra D."/>
            <person name="Gonzalez J."/>
            <person name="Henrissat B."/>
            <person name="Kuo A."/>
            <person name="Liang C."/>
            <person name="Lipzen A."/>
            <person name="Lutzoni F."/>
            <person name="Magnuson J."/>
            <person name="Mondo S."/>
            <person name="Nolan M."/>
            <person name="Ohm R."/>
            <person name="Pangilinan J."/>
            <person name="Park H.-J."/>
            <person name="Ramirez L."/>
            <person name="Alfaro M."/>
            <person name="Sun H."/>
            <person name="Tritt A."/>
            <person name="Yoshinaga Y."/>
            <person name="Zwiers L.-H."/>
            <person name="Turgeon B."/>
            <person name="Goodwin S."/>
            <person name="Spatafora J."/>
            <person name="Crous P."/>
            <person name="Grigoriev I."/>
        </authorList>
    </citation>
    <scope>NUCLEOTIDE SEQUENCE [LARGE SCALE GENOMIC DNA]</scope>
    <source>
        <strain evidence="2">CBS 304.66</strain>
    </source>
</reference>
<dbReference type="EMBL" id="ML986600">
    <property type="protein sequence ID" value="KAF2266183.1"/>
    <property type="molecule type" value="Genomic_DNA"/>
</dbReference>